<protein>
    <submittedName>
        <fullName evidence="1">Retrovirus-related Pol polyprotein</fullName>
    </submittedName>
</protein>
<evidence type="ECO:0000313" key="1">
    <source>
        <dbReference type="EMBL" id="GFS07269.1"/>
    </source>
</evidence>
<proteinExistence type="predicted"/>
<keyword evidence="2" id="KW-1185">Reference proteome</keyword>
<gene>
    <name evidence="1" type="ORF">ElyMa_001246100</name>
</gene>
<accession>A0AAV4IDH0</accession>
<dbReference type="AlphaFoldDB" id="A0AAV4IDH0"/>
<comment type="caution">
    <text evidence="1">The sequence shown here is derived from an EMBL/GenBank/DDBJ whole genome shotgun (WGS) entry which is preliminary data.</text>
</comment>
<evidence type="ECO:0000313" key="2">
    <source>
        <dbReference type="Proteomes" id="UP000762676"/>
    </source>
</evidence>
<reference evidence="1 2" key="1">
    <citation type="journal article" date="2021" name="Elife">
        <title>Chloroplast acquisition without the gene transfer in kleptoplastic sea slugs, Plakobranchus ocellatus.</title>
        <authorList>
            <person name="Maeda T."/>
            <person name="Takahashi S."/>
            <person name="Yoshida T."/>
            <person name="Shimamura S."/>
            <person name="Takaki Y."/>
            <person name="Nagai Y."/>
            <person name="Toyoda A."/>
            <person name="Suzuki Y."/>
            <person name="Arimoto A."/>
            <person name="Ishii H."/>
            <person name="Satoh N."/>
            <person name="Nishiyama T."/>
            <person name="Hasebe M."/>
            <person name="Maruyama T."/>
            <person name="Minagawa J."/>
            <person name="Obokata J."/>
            <person name="Shigenobu S."/>
        </authorList>
    </citation>
    <scope>NUCLEOTIDE SEQUENCE [LARGE SCALE GENOMIC DNA]</scope>
</reference>
<organism evidence="1 2">
    <name type="scientific">Elysia marginata</name>
    <dbReference type="NCBI Taxonomy" id="1093978"/>
    <lineage>
        <taxon>Eukaryota</taxon>
        <taxon>Metazoa</taxon>
        <taxon>Spiralia</taxon>
        <taxon>Lophotrochozoa</taxon>
        <taxon>Mollusca</taxon>
        <taxon>Gastropoda</taxon>
        <taxon>Heterobranchia</taxon>
        <taxon>Euthyneura</taxon>
        <taxon>Panpulmonata</taxon>
        <taxon>Sacoglossa</taxon>
        <taxon>Placobranchoidea</taxon>
        <taxon>Plakobranchidae</taxon>
        <taxon>Elysia</taxon>
    </lineage>
</organism>
<name>A0AAV4IDH0_9GAST</name>
<dbReference type="Proteomes" id="UP000762676">
    <property type="component" value="Unassembled WGS sequence"/>
</dbReference>
<dbReference type="EMBL" id="BMAT01002454">
    <property type="protein sequence ID" value="GFS07269.1"/>
    <property type="molecule type" value="Genomic_DNA"/>
</dbReference>
<sequence>MSRKGVTEVKEVSRTAKVVPGLTLNLLGFPDFVYPGGLWKILLRRPSSVYGLTDGERATALLNMRGLGDSKPSELMDNMLSLLGQHQPCFIFRQIFLQQLPERVRTPLFVLNVSDYRALAREADKLFLAGRHNEFHASQNIAQCTDSGPQEDAICWYHRKHHRQHGPPLQAANGTSISTYGSRTVSLRFNETTYDARLIIAVVKRPLLGADFFRRHNLLVDLNGQRLIDADTYLSCPCSTSRVAKTELAPIEHDSNKFRKVLQEFPALLQPTFTSATVKHGVQHHICTTGPPVHSRARRLAPDRLTAAKKEFIEMEQSGIIRKQTAPGPHHFTS</sequence>